<feature type="domain" description="SbsA Ig-like" evidence="3">
    <location>
        <begin position="32"/>
        <end position="134"/>
    </location>
</feature>
<dbReference type="RefSeq" id="WP_121344067.1">
    <property type="nucleotide sequence ID" value="NZ_RBLG01000001.1"/>
</dbReference>
<feature type="chain" id="PRO_5019712268" evidence="2">
    <location>
        <begin position="22"/>
        <end position="536"/>
    </location>
</feature>
<evidence type="ECO:0000313" key="5">
    <source>
        <dbReference type="Proteomes" id="UP000276282"/>
    </source>
</evidence>
<evidence type="ECO:0000256" key="1">
    <source>
        <dbReference type="ARBA" id="ARBA00022729"/>
    </source>
</evidence>
<organism evidence="4 5">
    <name type="scientific">Gillisia mitskevichiae</name>
    <dbReference type="NCBI Taxonomy" id="270921"/>
    <lineage>
        <taxon>Bacteria</taxon>
        <taxon>Pseudomonadati</taxon>
        <taxon>Bacteroidota</taxon>
        <taxon>Flavobacteriia</taxon>
        <taxon>Flavobacteriales</taxon>
        <taxon>Flavobacteriaceae</taxon>
        <taxon>Gillisia</taxon>
    </lineage>
</organism>
<dbReference type="Pfam" id="PF13205">
    <property type="entry name" value="Big_5"/>
    <property type="match status" value="1"/>
</dbReference>
<sequence length="536" mass="60996">MKKYFSGLILLLLTLTFIQCAKKGTPQGGDLDVEPPKFLRATPENYSTNFNKDEIRIYFNEYIKLDDAQKQIIISPPMANKPEITPLGSPSKYIRIRIKDTLRKNTTYAINFGNSVVDNNEGNTLPYFKYVFSTGDYIDSLSVSGTVSDALLKEADPFISVMLYDADATYNDSIVYNTPPRYITNTLDSLRSFELTNIKEGTYHLVAVRDLNNDYKYNPGKEKIAFLKETISVPSDTSYNLQLFKENNAFKPERPKQVAKQKILVGYKGKANLDSLSIEPINTVPSGFDYRFTKVIDKDSLYLWYKPFVETDSLRFNFNSQKDTVSLIARISEMKADSLMISTEPSGTLEFNKDFVIKANTPLIATDDSLIKILDKDSLEVAFTIELKNLENSVHVKFPKNENETYLIKILPGAILDFFDSKNDTISKTLKTKTLSDYGNVRLSLQNVQSYPIIVQLTDEKGVIKAEKKSEDQSNIAFELVSPGQYLIRVIYDSNANGQWDTGNYLKKTNAEEIIYFPELLEVRPNWDINQSFNLK</sequence>
<proteinExistence type="predicted"/>
<evidence type="ECO:0000259" key="3">
    <source>
        <dbReference type="Pfam" id="PF13205"/>
    </source>
</evidence>
<dbReference type="OrthoDB" id="9809989at2"/>
<dbReference type="AlphaFoldDB" id="A0A495PXG0"/>
<keyword evidence="1 2" id="KW-0732">Signal</keyword>
<gene>
    <name evidence="4" type="ORF">BC962_0196</name>
</gene>
<comment type="caution">
    <text evidence="4">The sequence shown here is derived from an EMBL/GenBank/DDBJ whole genome shotgun (WGS) entry which is preliminary data.</text>
</comment>
<name>A0A495PXG0_9FLAO</name>
<reference evidence="4 5" key="1">
    <citation type="submission" date="2018-10" db="EMBL/GenBank/DDBJ databases">
        <title>Genomic Encyclopedia of Archaeal and Bacterial Type Strains, Phase II (KMG-II): from individual species to whole genera.</title>
        <authorList>
            <person name="Goeker M."/>
        </authorList>
    </citation>
    <scope>NUCLEOTIDE SEQUENCE [LARGE SCALE GENOMIC DNA]</scope>
    <source>
        <strain evidence="4 5">DSM 19839</strain>
    </source>
</reference>
<keyword evidence="5" id="KW-1185">Reference proteome</keyword>
<dbReference type="EMBL" id="RBLG01000001">
    <property type="protein sequence ID" value="RKS55237.1"/>
    <property type="molecule type" value="Genomic_DNA"/>
</dbReference>
<feature type="signal peptide" evidence="2">
    <location>
        <begin position="1"/>
        <end position="21"/>
    </location>
</feature>
<accession>A0A495PXG0</accession>
<dbReference type="InterPro" id="IPR032812">
    <property type="entry name" value="SbsA_Ig"/>
</dbReference>
<dbReference type="Proteomes" id="UP000276282">
    <property type="component" value="Unassembled WGS sequence"/>
</dbReference>
<protein>
    <submittedName>
        <fullName evidence="4">Ig-like domain-containing protein</fullName>
    </submittedName>
</protein>
<evidence type="ECO:0000256" key="2">
    <source>
        <dbReference type="SAM" id="SignalP"/>
    </source>
</evidence>
<evidence type="ECO:0000313" key="4">
    <source>
        <dbReference type="EMBL" id="RKS55237.1"/>
    </source>
</evidence>